<dbReference type="PANTHER" id="PTHR31751">
    <property type="entry name" value="SI:CH211-108C17.2-RELATED-RELATED"/>
    <property type="match status" value="1"/>
</dbReference>
<dbReference type="EMBL" id="GANP01005587">
    <property type="protein sequence ID" value="JAB78881.1"/>
    <property type="molecule type" value="mRNA"/>
</dbReference>
<feature type="region of interest" description="Disordered" evidence="1">
    <location>
        <begin position="148"/>
        <end position="187"/>
    </location>
</feature>
<evidence type="ECO:0000256" key="1">
    <source>
        <dbReference type="SAM" id="MobiDB-lite"/>
    </source>
</evidence>
<protein>
    <submittedName>
        <fullName evidence="2">Uncharacterized protein</fullName>
    </submittedName>
</protein>
<organism evidence="2">
    <name type="scientific">Ixodes ricinus</name>
    <name type="common">Common tick</name>
    <name type="synonym">Acarus ricinus</name>
    <dbReference type="NCBI Taxonomy" id="34613"/>
    <lineage>
        <taxon>Eukaryota</taxon>
        <taxon>Metazoa</taxon>
        <taxon>Ecdysozoa</taxon>
        <taxon>Arthropoda</taxon>
        <taxon>Chelicerata</taxon>
        <taxon>Arachnida</taxon>
        <taxon>Acari</taxon>
        <taxon>Parasitiformes</taxon>
        <taxon>Ixodida</taxon>
        <taxon>Ixodoidea</taxon>
        <taxon>Ixodidae</taxon>
        <taxon>Ixodinae</taxon>
        <taxon>Ixodes</taxon>
    </lineage>
</organism>
<dbReference type="AlphaFoldDB" id="V5IH43"/>
<sequence length="187" mass="21003">LYTTCLHEPLDDVEWLSPGMPAHDKFSAIVTSKRLLKDLRQLSPDTQTFSLESFHNVLNGFAPKSTAFSSEGMLARTRLAALHFNENADREQAITKDGDHQWKIKTPKARKGHHVVCPVKTEVTHGYVQELMAVAVGMCGSSTFREKFQATRTPPKPNMSDRSERPSKKDLIDSRVSRFAKAKPQIV</sequence>
<accession>V5IH43</accession>
<evidence type="ECO:0000313" key="2">
    <source>
        <dbReference type="EMBL" id="JAB78881.1"/>
    </source>
</evidence>
<feature type="non-terminal residue" evidence="2">
    <location>
        <position position="1"/>
    </location>
</feature>
<dbReference type="PANTHER" id="PTHR31751:SF42">
    <property type="entry name" value="PROTEIN CBG10204"/>
    <property type="match status" value="1"/>
</dbReference>
<proteinExistence type="evidence at transcript level"/>
<feature type="compositionally biased region" description="Basic and acidic residues" evidence="1">
    <location>
        <begin position="159"/>
        <end position="176"/>
    </location>
</feature>
<reference evidence="2" key="1">
    <citation type="journal article" date="2015" name="Sci. Rep.">
        <title>Tissue- and time-dependent transcription in Ixodes ricinus salivary glands and midguts when blood feeding on the vertebrate host.</title>
        <authorList>
            <person name="Kotsyfakis M."/>
            <person name="Schwarz A."/>
            <person name="Erhart J."/>
            <person name="Ribeiro J.M."/>
        </authorList>
    </citation>
    <scope>NUCLEOTIDE SEQUENCE</scope>
    <source>
        <tissue evidence="2">Salivary gland and midgut</tissue>
    </source>
</reference>
<name>V5IH43_IXORI</name>